<keyword evidence="3" id="KW-1185">Reference proteome</keyword>
<dbReference type="GeneID" id="98118536"/>
<protein>
    <submittedName>
        <fullName evidence="2">Uncharacterized protein</fullName>
    </submittedName>
</protein>
<gene>
    <name evidence="2" type="ORF">HOO65_040760</name>
</gene>
<dbReference type="EMBL" id="JABSNW010000004">
    <property type="protein sequence ID" value="KAL2888423.1"/>
    <property type="molecule type" value="Genomic_DNA"/>
</dbReference>
<evidence type="ECO:0000313" key="2">
    <source>
        <dbReference type="EMBL" id="KAL2888423.1"/>
    </source>
</evidence>
<organism evidence="2 3">
    <name type="scientific">Ceratocystis lukuohia</name>
    <dbReference type="NCBI Taxonomy" id="2019550"/>
    <lineage>
        <taxon>Eukaryota</taxon>
        <taxon>Fungi</taxon>
        <taxon>Dikarya</taxon>
        <taxon>Ascomycota</taxon>
        <taxon>Pezizomycotina</taxon>
        <taxon>Sordariomycetes</taxon>
        <taxon>Hypocreomycetidae</taxon>
        <taxon>Microascales</taxon>
        <taxon>Ceratocystidaceae</taxon>
        <taxon>Ceratocystis</taxon>
    </lineage>
</organism>
<feature type="signal peptide" evidence="1">
    <location>
        <begin position="1"/>
        <end position="18"/>
    </location>
</feature>
<reference evidence="2 3" key="1">
    <citation type="submission" date="2020-05" db="EMBL/GenBank/DDBJ databases">
        <title>Ceratocystis lukuohia genome.</title>
        <authorList>
            <person name="Harrington T.C."/>
            <person name="Kim K."/>
            <person name="Mayers C.G."/>
        </authorList>
    </citation>
    <scope>NUCLEOTIDE SEQUENCE [LARGE SCALE GENOMIC DNA]</scope>
    <source>
        <strain evidence="2 3">C4212</strain>
    </source>
</reference>
<evidence type="ECO:0000313" key="3">
    <source>
        <dbReference type="Proteomes" id="UP001610728"/>
    </source>
</evidence>
<evidence type="ECO:0000256" key="1">
    <source>
        <dbReference type="SAM" id="SignalP"/>
    </source>
</evidence>
<keyword evidence="1" id="KW-0732">Signal</keyword>
<comment type="caution">
    <text evidence="2">The sequence shown here is derived from an EMBL/GenBank/DDBJ whole genome shotgun (WGS) entry which is preliminary data.</text>
</comment>
<accession>A0ABR4MJF8</accession>
<name>A0ABR4MJF8_9PEZI</name>
<feature type="chain" id="PRO_5046859942" evidence="1">
    <location>
        <begin position="19"/>
        <end position="213"/>
    </location>
</feature>
<sequence>MHFLSTLALALSALGVQAGTVLHDHGYDFSRTHGGNYMIFTGRYNDRLTPVSRIAVDSEYKIASVSALYNHLEANDENKMSLSAIFSELCDLEQTLPKWMNFVVFNNVDVDTSKLASDYRSFHGLGALDPIEIDNKSDEWESFLGTPYYQSLKELLPEKAADVKKIIVESVEEDEYRVKNPRTITKMYFSFLAKSGPYDQPEKALAEVNGWSE</sequence>
<proteinExistence type="predicted"/>
<dbReference type="Proteomes" id="UP001610728">
    <property type="component" value="Unassembled WGS sequence"/>
</dbReference>
<dbReference type="RefSeq" id="XP_070859603.1">
    <property type="nucleotide sequence ID" value="XM_071000730.1"/>
</dbReference>